<evidence type="ECO:0008006" key="5">
    <source>
        <dbReference type="Google" id="ProtNLM"/>
    </source>
</evidence>
<dbReference type="InterPro" id="IPR051783">
    <property type="entry name" value="NAD(P)-dependent_oxidoreduct"/>
</dbReference>
<dbReference type="STRING" id="413071.G9MIA8"/>
<dbReference type="VEuPathDB" id="FungiDB:TRIVIDRAFT_54747"/>
<dbReference type="Gene3D" id="3.40.50.720">
    <property type="entry name" value="NAD(P)-binding Rossmann-like Domain"/>
    <property type="match status" value="2"/>
</dbReference>
<dbReference type="SUPFAM" id="SSF51735">
    <property type="entry name" value="NAD(P)-binding Rossmann-fold domains"/>
    <property type="match status" value="1"/>
</dbReference>
<evidence type="ECO:0000313" key="3">
    <source>
        <dbReference type="EMBL" id="EHK25225.1"/>
    </source>
</evidence>
<proteinExistence type="predicted"/>
<dbReference type="RefSeq" id="XP_013959436.1">
    <property type="nucleotide sequence ID" value="XM_014103961.1"/>
</dbReference>
<evidence type="ECO:0000259" key="2">
    <source>
        <dbReference type="Pfam" id="PF13460"/>
    </source>
</evidence>
<evidence type="ECO:0000259" key="1">
    <source>
        <dbReference type="Pfam" id="PF01370"/>
    </source>
</evidence>
<organism evidence="3 4">
    <name type="scientific">Hypocrea virens (strain Gv29-8 / FGSC 10586)</name>
    <name type="common">Gliocladium virens</name>
    <name type="synonym">Trichoderma virens</name>
    <dbReference type="NCBI Taxonomy" id="413071"/>
    <lineage>
        <taxon>Eukaryota</taxon>
        <taxon>Fungi</taxon>
        <taxon>Dikarya</taxon>
        <taxon>Ascomycota</taxon>
        <taxon>Pezizomycotina</taxon>
        <taxon>Sordariomycetes</taxon>
        <taxon>Hypocreomycetidae</taxon>
        <taxon>Hypocreales</taxon>
        <taxon>Hypocreaceae</taxon>
        <taxon>Trichoderma</taxon>
    </lineage>
</organism>
<keyword evidence="4" id="KW-1185">Reference proteome</keyword>
<protein>
    <recommendedName>
        <fullName evidence="5">NAD(P)-binding domain-containing protein</fullName>
    </recommendedName>
</protein>
<dbReference type="FunCoup" id="G9MIA8">
    <property type="interactions" value="26"/>
</dbReference>
<dbReference type="OrthoDB" id="10262413at2759"/>
<dbReference type="Pfam" id="PF01370">
    <property type="entry name" value="Epimerase"/>
    <property type="match status" value="1"/>
</dbReference>
<dbReference type="GeneID" id="25795459"/>
<comment type="caution">
    <text evidence="3">The sequence shown here is derived from an EMBL/GenBank/DDBJ whole genome shotgun (WGS) entry which is preliminary data.</text>
</comment>
<accession>G9MIA8</accession>
<dbReference type="InterPro" id="IPR036291">
    <property type="entry name" value="NAD(P)-bd_dom_sf"/>
</dbReference>
<dbReference type="PANTHER" id="PTHR48079:SF6">
    <property type="entry name" value="NAD(P)-BINDING DOMAIN-CONTAINING PROTEIN-RELATED"/>
    <property type="match status" value="1"/>
</dbReference>
<dbReference type="Pfam" id="PF13460">
    <property type="entry name" value="NAD_binding_10"/>
    <property type="match status" value="1"/>
</dbReference>
<dbReference type="HOGENOM" id="CLU_007383_12_2_1"/>
<dbReference type="Proteomes" id="UP000007115">
    <property type="component" value="Unassembled WGS sequence"/>
</dbReference>
<reference evidence="3 4" key="1">
    <citation type="journal article" date="2011" name="Genome Biol.">
        <title>Comparative genome sequence analysis underscores mycoparasitism as the ancestral life style of Trichoderma.</title>
        <authorList>
            <person name="Kubicek C.P."/>
            <person name="Herrera-Estrella A."/>
            <person name="Seidl-Seiboth V."/>
            <person name="Martinez D.A."/>
            <person name="Druzhinina I.S."/>
            <person name="Thon M."/>
            <person name="Zeilinger S."/>
            <person name="Casas-Flores S."/>
            <person name="Horwitz B.A."/>
            <person name="Mukherjee P.K."/>
            <person name="Mukherjee M."/>
            <person name="Kredics L."/>
            <person name="Alcaraz L.D."/>
            <person name="Aerts A."/>
            <person name="Antal Z."/>
            <person name="Atanasova L."/>
            <person name="Cervantes-Badillo M.G."/>
            <person name="Challacombe J."/>
            <person name="Chertkov O."/>
            <person name="McCluskey K."/>
            <person name="Coulpier F."/>
            <person name="Deshpande N."/>
            <person name="von Doehren H."/>
            <person name="Ebbole D.J."/>
            <person name="Esquivel-Naranjo E.U."/>
            <person name="Fekete E."/>
            <person name="Flipphi M."/>
            <person name="Glaser F."/>
            <person name="Gomez-Rodriguez E.Y."/>
            <person name="Gruber S."/>
            <person name="Han C."/>
            <person name="Henrissat B."/>
            <person name="Hermosa R."/>
            <person name="Hernandez-Onate M."/>
            <person name="Karaffa L."/>
            <person name="Kosti I."/>
            <person name="Le Crom S."/>
            <person name="Lindquist E."/>
            <person name="Lucas S."/>
            <person name="Luebeck M."/>
            <person name="Luebeck P.S."/>
            <person name="Margeot A."/>
            <person name="Metz B."/>
            <person name="Misra M."/>
            <person name="Nevalainen H."/>
            <person name="Omann M."/>
            <person name="Packer N."/>
            <person name="Perrone G."/>
            <person name="Uresti-Rivera E.E."/>
            <person name="Salamov A."/>
            <person name="Schmoll M."/>
            <person name="Seiboth B."/>
            <person name="Shapiro H."/>
            <person name="Sukno S."/>
            <person name="Tamayo-Ramos J.A."/>
            <person name="Tisch D."/>
            <person name="Wiest A."/>
            <person name="Wilkinson H.H."/>
            <person name="Zhang M."/>
            <person name="Coutinho P.M."/>
            <person name="Kenerley C.M."/>
            <person name="Monte E."/>
            <person name="Baker S.E."/>
            <person name="Grigoriev I.V."/>
        </authorList>
    </citation>
    <scope>NUCLEOTIDE SEQUENCE [LARGE SCALE GENOMIC DNA]</scope>
    <source>
        <strain evidence="4">Gv29-8 / FGSC 10586</strain>
    </source>
</reference>
<dbReference type="InParanoid" id="G9MIA8"/>
<dbReference type="PANTHER" id="PTHR48079">
    <property type="entry name" value="PROTEIN YEEZ"/>
    <property type="match status" value="1"/>
</dbReference>
<dbReference type="EMBL" id="ABDF02000003">
    <property type="protein sequence ID" value="EHK25225.1"/>
    <property type="molecule type" value="Genomic_DNA"/>
</dbReference>
<dbReference type="InterPro" id="IPR001509">
    <property type="entry name" value="Epimerase_deHydtase"/>
</dbReference>
<feature type="domain" description="NAD(P)-binding" evidence="2">
    <location>
        <begin position="8"/>
        <end position="91"/>
    </location>
</feature>
<feature type="domain" description="NAD-dependent epimerase/dehydratase" evidence="1">
    <location>
        <begin position="154"/>
        <end position="234"/>
    </location>
</feature>
<dbReference type="GO" id="GO:0004029">
    <property type="term" value="F:aldehyde dehydrogenase (NAD+) activity"/>
    <property type="evidence" value="ECO:0007669"/>
    <property type="project" value="TreeGrafter"/>
</dbReference>
<gene>
    <name evidence="3" type="ORF">TRIVIDRAFT_54747</name>
</gene>
<name>G9MIA8_HYPVG</name>
<dbReference type="GO" id="GO:0005737">
    <property type="term" value="C:cytoplasm"/>
    <property type="evidence" value="ECO:0007669"/>
    <property type="project" value="TreeGrafter"/>
</dbReference>
<dbReference type="InterPro" id="IPR016040">
    <property type="entry name" value="NAD(P)-bd_dom"/>
</dbReference>
<evidence type="ECO:0000313" key="4">
    <source>
        <dbReference type="Proteomes" id="UP000007115"/>
    </source>
</evidence>
<dbReference type="AlphaFoldDB" id="G9MIA8"/>
<sequence length="344" mass="37907">MALKVFVTGYVGGTAFAYIYNAHKDNEYTLLVRNEARAQVVKEKYPTVKFVYGGLDDVDIIEQAASEADVVVHTADSSDHVPSATAIIKGLQKGHTAEKPGYWLHLSGTGILTWYDLVNGREGQAPLPEQKYHDINDIERIQNLDDRAPHRDVDKIVIAANSDAVKIAILCPPLIYGKGSGPGNTETIQIPTLVDMTLREGFAPVVGDGKNEWDYVHIDDLGDLFVKLFDATQDPSKNTNPEIFGPNGYFYSPYGTLNFEKIAERVAEEIKKQGYLADVPIKHVSFAEQTKLKGYHPVAETLGHNSKGVAERASKYLGWAPKQPISVEDDVAEVVSQRAKRLGL</sequence>
<dbReference type="OMA" id="AGILTWY"/>
<dbReference type="eggNOG" id="KOG1502">
    <property type="taxonomic scope" value="Eukaryota"/>
</dbReference>